<organism evidence="1">
    <name type="scientific">marine sediment metagenome</name>
    <dbReference type="NCBI Taxonomy" id="412755"/>
    <lineage>
        <taxon>unclassified sequences</taxon>
        <taxon>metagenomes</taxon>
        <taxon>ecological metagenomes</taxon>
    </lineage>
</organism>
<dbReference type="EMBL" id="BART01006277">
    <property type="protein sequence ID" value="GAG60577.1"/>
    <property type="molecule type" value="Genomic_DNA"/>
</dbReference>
<reference evidence="1" key="1">
    <citation type="journal article" date="2014" name="Front. Microbiol.">
        <title>High frequency of phylogenetically diverse reductive dehalogenase-homologous genes in deep subseafloor sedimentary metagenomes.</title>
        <authorList>
            <person name="Kawai M."/>
            <person name="Futagami T."/>
            <person name="Toyoda A."/>
            <person name="Takaki Y."/>
            <person name="Nishi S."/>
            <person name="Hori S."/>
            <person name="Arai W."/>
            <person name="Tsubouchi T."/>
            <person name="Morono Y."/>
            <person name="Uchiyama I."/>
            <person name="Ito T."/>
            <person name="Fujiyama A."/>
            <person name="Inagaki F."/>
            <person name="Takami H."/>
        </authorList>
    </citation>
    <scope>NUCLEOTIDE SEQUENCE</scope>
    <source>
        <strain evidence="1">Expedition CK06-06</strain>
    </source>
</reference>
<evidence type="ECO:0000313" key="1">
    <source>
        <dbReference type="EMBL" id="GAG60577.1"/>
    </source>
</evidence>
<dbReference type="AlphaFoldDB" id="X0ZRB2"/>
<gene>
    <name evidence="1" type="ORF">S01H4_14308</name>
</gene>
<comment type="caution">
    <text evidence="1">The sequence shown here is derived from an EMBL/GenBank/DDBJ whole genome shotgun (WGS) entry which is preliminary data.</text>
</comment>
<accession>X0ZRB2</accession>
<protein>
    <submittedName>
        <fullName evidence="1">Uncharacterized protein</fullName>
    </submittedName>
</protein>
<sequence>MIANIPKAYTTPCPRCGFQVPLSVRGCLNCGQIVDPSIIEPATELKNKWILQWVDEYSKAREILDLKVALNQAKINKLGPASKALLERVNTSFGNITLEESISWARAKTGLDHTEHWWYCRLVALALEGLIDASVCRTGDKISIQYRKKRDTKLRLDLLLVIKS</sequence>
<proteinExistence type="predicted"/>
<name>X0ZRB2_9ZZZZ</name>